<evidence type="ECO:0000313" key="7">
    <source>
        <dbReference type="EMBL" id="PIS09591.1"/>
    </source>
</evidence>
<feature type="transmembrane region" description="Helical" evidence="5">
    <location>
        <begin position="164"/>
        <end position="185"/>
    </location>
</feature>
<name>A0A2H0WA99_9BACT</name>
<evidence type="ECO:0000256" key="4">
    <source>
        <dbReference type="ARBA" id="ARBA00023136"/>
    </source>
</evidence>
<feature type="transmembrane region" description="Helical" evidence="5">
    <location>
        <begin position="30"/>
        <end position="50"/>
    </location>
</feature>
<keyword evidence="3 5" id="KW-1133">Transmembrane helix</keyword>
<feature type="transmembrane region" description="Helical" evidence="5">
    <location>
        <begin position="62"/>
        <end position="79"/>
    </location>
</feature>
<evidence type="ECO:0000313" key="8">
    <source>
        <dbReference type="Proteomes" id="UP000230093"/>
    </source>
</evidence>
<evidence type="ECO:0000256" key="2">
    <source>
        <dbReference type="ARBA" id="ARBA00022692"/>
    </source>
</evidence>
<dbReference type="Pfam" id="PF04932">
    <property type="entry name" value="Wzy_C"/>
    <property type="match status" value="1"/>
</dbReference>
<dbReference type="EMBL" id="PEZT01000001">
    <property type="protein sequence ID" value="PIS09591.1"/>
    <property type="molecule type" value="Genomic_DNA"/>
</dbReference>
<feature type="transmembrane region" description="Helical" evidence="5">
    <location>
        <begin position="356"/>
        <end position="386"/>
    </location>
</feature>
<accession>A0A2H0WA99</accession>
<evidence type="ECO:0000256" key="5">
    <source>
        <dbReference type="SAM" id="Phobius"/>
    </source>
</evidence>
<feature type="transmembrane region" description="Helical" evidence="5">
    <location>
        <begin position="91"/>
        <end position="111"/>
    </location>
</feature>
<dbReference type="PANTHER" id="PTHR37422">
    <property type="entry name" value="TEICHURONIC ACID BIOSYNTHESIS PROTEIN TUAE"/>
    <property type="match status" value="1"/>
</dbReference>
<sequence length="394" mass="45235">MVKFILLALLLIFPLGQLSRLPFSGGEVRIYFHDLLVLVLILFFLGKKLIKKEKIKLPRFGQEIMCFGLVALFSLLVSFSTRKISEIKIGFLYLLRWASYPIVYLALSDVLNKDKTNKLKNRLNNLLILIGTTSAILGLLQYIFFPDIRSLMVLGWDRHYYRVVGTLLDPAFSAMIYVLSLILVIKKLWLDNVTKGKLIYFTSFILLYLSLALSYSRSAYFSFLLSITIFAFFKKSAKFFLSFLFLGIITIFLLPRPGGEGVRLERQSTIKARIINWSQTIQISAKYPLFGTGFNNYRYAQKEFGFLNKQNWRETNAGAGADSSLLFVLATTGIVGLTIYLNFLMKLFKYSKKNSLILLVSLVSVLANSFFNNTLFYPWVMIWLWILLALEQKG</sequence>
<comment type="subcellular location">
    <subcellularLocation>
        <location evidence="1">Membrane</location>
        <topology evidence="1">Multi-pass membrane protein</topology>
    </subcellularLocation>
</comment>
<dbReference type="InterPro" id="IPR051533">
    <property type="entry name" value="WaaL-like"/>
</dbReference>
<keyword evidence="4 5" id="KW-0472">Membrane</keyword>
<dbReference type="PANTHER" id="PTHR37422:SF13">
    <property type="entry name" value="LIPOPOLYSACCHARIDE BIOSYNTHESIS PROTEIN PA4999-RELATED"/>
    <property type="match status" value="1"/>
</dbReference>
<evidence type="ECO:0000256" key="1">
    <source>
        <dbReference type="ARBA" id="ARBA00004141"/>
    </source>
</evidence>
<reference evidence="8" key="1">
    <citation type="submission" date="2017-09" db="EMBL/GenBank/DDBJ databases">
        <title>Depth-based differentiation of microbial function through sediment-hosted aquifers and enrichment of novel symbionts in the deep terrestrial subsurface.</title>
        <authorList>
            <person name="Probst A.J."/>
            <person name="Ladd B."/>
            <person name="Jarett J.K."/>
            <person name="Geller-Mcgrath D.E."/>
            <person name="Sieber C.M.K."/>
            <person name="Emerson J.B."/>
            <person name="Anantharaman K."/>
            <person name="Thomas B.C."/>
            <person name="Malmstrom R."/>
            <person name="Stieglmeier M."/>
            <person name="Klingl A."/>
            <person name="Woyke T."/>
            <person name="Ryan C.M."/>
            <person name="Banfield J.F."/>
        </authorList>
    </citation>
    <scope>NUCLEOTIDE SEQUENCE [LARGE SCALE GENOMIC DNA]</scope>
</reference>
<evidence type="ECO:0000259" key="6">
    <source>
        <dbReference type="Pfam" id="PF04932"/>
    </source>
</evidence>
<feature type="transmembrane region" description="Helical" evidence="5">
    <location>
        <begin position="325"/>
        <end position="344"/>
    </location>
</feature>
<gene>
    <name evidence="7" type="ORF">COT75_00075</name>
</gene>
<comment type="caution">
    <text evidence="7">The sequence shown here is derived from an EMBL/GenBank/DDBJ whole genome shotgun (WGS) entry which is preliminary data.</text>
</comment>
<feature type="domain" description="O-antigen ligase-related" evidence="6">
    <location>
        <begin position="203"/>
        <end position="341"/>
    </location>
</feature>
<dbReference type="Proteomes" id="UP000230093">
    <property type="component" value="Unassembled WGS sequence"/>
</dbReference>
<organism evidence="7 8">
    <name type="scientific">Candidatus Beckwithbacteria bacterium CG10_big_fil_rev_8_21_14_0_10_34_10</name>
    <dbReference type="NCBI Taxonomy" id="1974495"/>
    <lineage>
        <taxon>Bacteria</taxon>
        <taxon>Candidatus Beckwithiibacteriota</taxon>
    </lineage>
</organism>
<feature type="transmembrane region" description="Helical" evidence="5">
    <location>
        <begin position="197"/>
        <end position="213"/>
    </location>
</feature>
<keyword evidence="2 5" id="KW-0812">Transmembrane</keyword>
<protein>
    <recommendedName>
        <fullName evidence="6">O-antigen ligase-related domain-containing protein</fullName>
    </recommendedName>
</protein>
<dbReference type="GO" id="GO:0016020">
    <property type="term" value="C:membrane"/>
    <property type="evidence" value="ECO:0007669"/>
    <property type="project" value="UniProtKB-SubCell"/>
</dbReference>
<feature type="transmembrane region" description="Helical" evidence="5">
    <location>
        <begin position="239"/>
        <end position="255"/>
    </location>
</feature>
<proteinExistence type="predicted"/>
<feature type="transmembrane region" description="Helical" evidence="5">
    <location>
        <begin position="123"/>
        <end position="144"/>
    </location>
</feature>
<dbReference type="InterPro" id="IPR007016">
    <property type="entry name" value="O-antigen_ligase-rel_domated"/>
</dbReference>
<feature type="transmembrane region" description="Helical" evidence="5">
    <location>
        <begin position="219"/>
        <end position="234"/>
    </location>
</feature>
<evidence type="ECO:0000256" key="3">
    <source>
        <dbReference type="ARBA" id="ARBA00022989"/>
    </source>
</evidence>
<dbReference type="AlphaFoldDB" id="A0A2H0WA99"/>